<accession>A0A9D2CGC0</accession>
<comment type="caution">
    <text evidence="5">The sequence shown here is derived from an EMBL/GenBank/DDBJ whole genome shotgun (WGS) entry which is preliminary data.</text>
</comment>
<proteinExistence type="predicted"/>
<evidence type="ECO:0000313" key="5">
    <source>
        <dbReference type="EMBL" id="HIY77957.1"/>
    </source>
</evidence>
<dbReference type="SUPFAM" id="SSF46785">
    <property type="entry name" value="Winged helix' DNA-binding domain"/>
    <property type="match status" value="1"/>
</dbReference>
<dbReference type="Proteomes" id="UP000824135">
    <property type="component" value="Unassembled WGS sequence"/>
</dbReference>
<name>A0A9D2CGC0_9FIRM</name>
<dbReference type="InterPro" id="IPR036388">
    <property type="entry name" value="WH-like_DNA-bd_sf"/>
</dbReference>
<sequence length="152" mass="17546">MHKTADLLVSIRCITKAFVGIQKKLCEKYGLTLLEMQVISFLNNNPDLNTAGDIVGYRMLSKGNVSQAVDSLIGKGLMERRPDAADRRRIHLHLLPKSEPITQDADREWKQFNETLFQGFSEKEKNLYDCFREKLMQNAKKIMKGEEENERD</sequence>
<dbReference type="EMBL" id="DXCO01000021">
    <property type="protein sequence ID" value="HIY77957.1"/>
    <property type="molecule type" value="Genomic_DNA"/>
</dbReference>
<dbReference type="InterPro" id="IPR000835">
    <property type="entry name" value="HTH_MarR-typ"/>
</dbReference>
<organism evidence="5 6">
    <name type="scientific">Candidatus Borkfalkia excrementavium</name>
    <dbReference type="NCBI Taxonomy" id="2838505"/>
    <lineage>
        <taxon>Bacteria</taxon>
        <taxon>Bacillati</taxon>
        <taxon>Bacillota</taxon>
        <taxon>Clostridia</taxon>
        <taxon>Christensenellales</taxon>
        <taxon>Christensenellaceae</taxon>
        <taxon>Candidatus Borkfalkia</taxon>
    </lineage>
</organism>
<dbReference type="AlphaFoldDB" id="A0A9D2CGC0"/>
<evidence type="ECO:0000313" key="6">
    <source>
        <dbReference type="Proteomes" id="UP000824135"/>
    </source>
</evidence>
<gene>
    <name evidence="5" type="ORF">H9728_02830</name>
</gene>
<dbReference type="PANTHER" id="PTHR42756:SF1">
    <property type="entry name" value="TRANSCRIPTIONAL REPRESSOR OF EMRAB OPERON"/>
    <property type="match status" value="1"/>
</dbReference>
<reference evidence="5" key="1">
    <citation type="journal article" date="2021" name="PeerJ">
        <title>Extensive microbial diversity within the chicken gut microbiome revealed by metagenomics and culture.</title>
        <authorList>
            <person name="Gilroy R."/>
            <person name="Ravi A."/>
            <person name="Getino M."/>
            <person name="Pursley I."/>
            <person name="Horton D.L."/>
            <person name="Alikhan N.F."/>
            <person name="Baker D."/>
            <person name="Gharbi K."/>
            <person name="Hall N."/>
            <person name="Watson M."/>
            <person name="Adriaenssens E.M."/>
            <person name="Foster-Nyarko E."/>
            <person name="Jarju S."/>
            <person name="Secka A."/>
            <person name="Antonio M."/>
            <person name="Oren A."/>
            <person name="Chaudhuri R.R."/>
            <person name="La Ragione R."/>
            <person name="Hildebrand F."/>
            <person name="Pallen M.J."/>
        </authorList>
    </citation>
    <scope>NUCLEOTIDE SEQUENCE</scope>
    <source>
        <strain evidence="5">CHK199-9574</strain>
    </source>
</reference>
<reference evidence="5" key="2">
    <citation type="submission" date="2021-04" db="EMBL/GenBank/DDBJ databases">
        <authorList>
            <person name="Gilroy R."/>
        </authorList>
    </citation>
    <scope>NUCLEOTIDE SEQUENCE</scope>
    <source>
        <strain evidence="5">CHK199-9574</strain>
    </source>
</reference>
<dbReference type="SMART" id="SM00347">
    <property type="entry name" value="HTH_MARR"/>
    <property type="match status" value="1"/>
</dbReference>
<feature type="domain" description="HTH marR-type" evidence="4">
    <location>
        <begin position="4"/>
        <end position="137"/>
    </location>
</feature>
<protein>
    <submittedName>
        <fullName evidence="5">MarR family winged helix-turn-helix transcriptional regulator</fullName>
    </submittedName>
</protein>
<dbReference type="Pfam" id="PF12802">
    <property type="entry name" value="MarR_2"/>
    <property type="match status" value="1"/>
</dbReference>
<keyword evidence="1" id="KW-0805">Transcription regulation</keyword>
<dbReference type="PANTHER" id="PTHR42756">
    <property type="entry name" value="TRANSCRIPTIONAL REGULATOR, MARR"/>
    <property type="match status" value="1"/>
</dbReference>
<dbReference type="InterPro" id="IPR036390">
    <property type="entry name" value="WH_DNA-bd_sf"/>
</dbReference>
<evidence type="ECO:0000259" key="4">
    <source>
        <dbReference type="PROSITE" id="PS50995"/>
    </source>
</evidence>
<evidence type="ECO:0000256" key="1">
    <source>
        <dbReference type="ARBA" id="ARBA00023015"/>
    </source>
</evidence>
<dbReference type="GO" id="GO:0003700">
    <property type="term" value="F:DNA-binding transcription factor activity"/>
    <property type="evidence" value="ECO:0007669"/>
    <property type="project" value="InterPro"/>
</dbReference>
<keyword evidence="2" id="KW-0238">DNA-binding</keyword>
<dbReference type="PROSITE" id="PS50995">
    <property type="entry name" value="HTH_MARR_2"/>
    <property type="match status" value="1"/>
</dbReference>
<evidence type="ECO:0000256" key="3">
    <source>
        <dbReference type="ARBA" id="ARBA00023163"/>
    </source>
</evidence>
<evidence type="ECO:0000256" key="2">
    <source>
        <dbReference type="ARBA" id="ARBA00023125"/>
    </source>
</evidence>
<dbReference type="Gene3D" id="1.10.10.10">
    <property type="entry name" value="Winged helix-like DNA-binding domain superfamily/Winged helix DNA-binding domain"/>
    <property type="match status" value="1"/>
</dbReference>
<keyword evidence="3" id="KW-0804">Transcription</keyword>
<dbReference type="GO" id="GO:0003677">
    <property type="term" value="F:DNA binding"/>
    <property type="evidence" value="ECO:0007669"/>
    <property type="project" value="UniProtKB-KW"/>
</dbReference>